<evidence type="ECO:0000256" key="1">
    <source>
        <dbReference type="SAM" id="Coils"/>
    </source>
</evidence>
<name>A0A6C0CHN5_9ZZZZ</name>
<feature type="coiled-coil region" evidence="1">
    <location>
        <begin position="4"/>
        <end position="31"/>
    </location>
</feature>
<reference evidence="2" key="1">
    <citation type="journal article" date="2020" name="Nature">
        <title>Giant virus diversity and host interactions through global metagenomics.</title>
        <authorList>
            <person name="Schulz F."/>
            <person name="Roux S."/>
            <person name="Paez-Espino D."/>
            <person name="Jungbluth S."/>
            <person name="Walsh D.A."/>
            <person name="Denef V.J."/>
            <person name="McMahon K.D."/>
            <person name="Konstantinidis K.T."/>
            <person name="Eloe-Fadrosh E.A."/>
            <person name="Kyrpides N.C."/>
            <person name="Woyke T."/>
        </authorList>
    </citation>
    <scope>NUCLEOTIDE SEQUENCE</scope>
    <source>
        <strain evidence="2">GVMAG-M-3300021185-45</strain>
    </source>
</reference>
<keyword evidence="1" id="KW-0175">Coiled coil</keyword>
<evidence type="ECO:0000313" key="2">
    <source>
        <dbReference type="EMBL" id="QHT04088.1"/>
    </source>
</evidence>
<sequence>MEDIVHIKEQIKYLINEVEKYKKNHKRLLDNIKKYKK</sequence>
<accession>A0A6C0CHN5</accession>
<protein>
    <submittedName>
        <fullName evidence="2">Uncharacterized protein</fullName>
    </submittedName>
</protein>
<proteinExistence type="predicted"/>
<dbReference type="EMBL" id="MN739423">
    <property type="protein sequence ID" value="QHT04088.1"/>
    <property type="molecule type" value="Genomic_DNA"/>
</dbReference>
<organism evidence="2">
    <name type="scientific">viral metagenome</name>
    <dbReference type="NCBI Taxonomy" id="1070528"/>
    <lineage>
        <taxon>unclassified sequences</taxon>
        <taxon>metagenomes</taxon>
        <taxon>organismal metagenomes</taxon>
    </lineage>
</organism>
<dbReference type="AlphaFoldDB" id="A0A6C0CHN5"/>